<dbReference type="EMBL" id="ML977573">
    <property type="protein sequence ID" value="KAF2003261.1"/>
    <property type="molecule type" value="Genomic_DNA"/>
</dbReference>
<dbReference type="Proteomes" id="UP000799779">
    <property type="component" value="Unassembled WGS sequence"/>
</dbReference>
<keyword evidence="3" id="KW-1185">Reference proteome</keyword>
<sequence length="176" mass="19443">MRPPECHRQHWTPAAGGQLAHDRYAATSHHQSPVARMGSGLWIPRAGVYYSRVQRTGLTALGWSHGSGGQNGRPANPGRPSQRGGDGPLLTAMSFSTAWPVRSKSEPPDDRCLMQHRGRLTATRHPFWHPAFAPRRYNSAARSTWGRSLCIPRSRPDDSACSRHPDTTHIPSDCHS</sequence>
<dbReference type="AlphaFoldDB" id="A0A6A5WSU3"/>
<protein>
    <submittedName>
        <fullName evidence="2">Uncharacterized protein</fullName>
    </submittedName>
</protein>
<feature type="region of interest" description="Disordered" evidence="1">
    <location>
        <begin position="154"/>
        <end position="176"/>
    </location>
</feature>
<evidence type="ECO:0000313" key="2">
    <source>
        <dbReference type="EMBL" id="KAF2003261.1"/>
    </source>
</evidence>
<accession>A0A6A5WSU3</accession>
<proteinExistence type="predicted"/>
<organism evidence="2 3">
    <name type="scientific">Amniculicola lignicola CBS 123094</name>
    <dbReference type="NCBI Taxonomy" id="1392246"/>
    <lineage>
        <taxon>Eukaryota</taxon>
        <taxon>Fungi</taxon>
        <taxon>Dikarya</taxon>
        <taxon>Ascomycota</taxon>
        <taxon>Pezizomycotina</taxon>
        <taxon>Dothideomycetes</taxon>
        <taxon>Pleosporomycetidae</taxon>
        <taxon>Pleosporales</taxon>
        <taxon>Amniculicolaceae</taxon>
        <taxon>Amniculicola</taxon>
    </lineage>
</organism>
<reference evidence="2" key="1">
    <citation type="journal article" date="2020" name="Stud. Mycol.">
        <title>101 Dothideomycetes genomes: a test case for predicting lifestyles and emergence of pathogens.</title>
        <authorList>
            <person name="Haridas S."/>
            <person name="Albert R."/>
            <person name="Binder M."/>
            <person name="Bloem J."/>
            <person name="Labutti K."/>
            <person name="Salamov A."/>
            <person name="Andreopoulos B."/>
            <person name="Baker S."/>
            <person name="Barry K."/>
            <person name="Bills G."/>
            <person name="Bluhm B."/>
            <person name="Cannon C."/>
            <person name="Castanera R."/>
            <person name="Culley D."/>
            <person name="Daum C."/>
            <person name="Ezra D."/>
            <person name="Gonzalez J."/>
            <person name="Henrissat B."/>
            <person name="Kuo A."/>
            <person name="Liang C."/>
            <person name="Lipzen A."/>
            <person name="Lutzoni F."/>
            <person name="Magnuson J."/>
            <person name="Mondo S."/>
            <person name="Nolan M."/>
            <person name="Ohm R."/>
            <person name="Pangilinan J."/>
            <person name="Park H.-J."/>
            <person name="Ramirez L."/>
            <person name="Alfaro M."/>
            <person name="Sun H."/>
            <person name="Tritt A."/>
            <person name="Yoshinaga Y."/>
            <person name="Zwiers L.-H."/>
            <person name="Turgeon B."/>
            <person name="Goodwin S."/>
            <person name="Spatafora J."/>
            <person name="Crous P."/>
            <person name="Grigoriev I."/>
        </authorList>
    </citation>
    <scope>NUCLEOTIDE SEQUENCE</scope>
    <source>
        <strain evidence="2">CBS 123094</strain>
    </source>
</reference>
<gene>
    <name evidence="2" type="ORF">P154DRAFT_101048</name>
</gene>
<feature type="region of interest" description="Disordered" evidence="1">
    <location>
        <begin position="61"/>
        <end position="91"/>
    </location>
</feature>
<name>A0A6A5WSU3_9PLEO</name>
<evidence type="ECO:0000313" key="3">
    <source>
        <dbReference type="Proteomes" id="UP000799779"/>
    </source>
</evidence>
<evidence type="ECO:0000256" key="1">
    <source>
        <dbReference type="SAM" id="MobiDB-lite"/>
    </source>
</evidence>